<sequence>MFRVLSASRRILPFSPPHLNASPASRSILCRPIFFSARFSSSLPHANVASSASDSSSSSKFGSASVEVEAASKPKMTTTLIGASSDSLETVSARVKQQAQQLKLDQPALSLTSPTSVLSFVTSVPSKVASFLVPLPGIVVRWTSGAVVSSFEWSMRAIRDPTILRDAWHSAKKTTKEVAHHYWNGCKLLAADMRMATKILGQLTEGRSLTRRERKALLTTAADLFRLVPFAIIVIIPFMELALPLLLKLFPNMLPSTFAEPFAAEEDRKKQLKARIELAKFLQDTVEEMALQTQISKKDPEKAKLAKELGLFVERVREASPVSNVEIAKFAKFFRDELTLDSMPRPQLFAMCRYMSVSVPGAASDSVLRFMLRNTMRQIKADDRMIYWEGVNSLSLEELKQACATRGMRSVNISKTEMRSQLSEWLELSLNQSIPSSLLILSRAFTVLTPESASIEEERAQTTEALSTTLSSLPAETVQEVISQVAGNENLLQERKRQQTLVEKEIVQAKIEDEGDSEDKKVEVVAEAVATLAKSSGVAYEKRELEELKEDIQQLPKEESAVKEKGRAMLSSRVRKLVGKLDKELAEAEKIIGDSLNIIDRDRDGVVSREEVMRVLQSLREKPTPEMLEDVMKRLDPDHDGIVLLEEVERVILAREVNEMDEHFQESLPENPGSPAIPAREEEATKQ</sequence>
<organism evidence="18 19">
    <name type="scientific">Andalucia godoyi</name>
    <name type="common">Flagellate</name>
    <dbReference type="NCBI Taxonomy" id="505711"/>
    <lineage>
        <taxon>Eukaryota</taxon>
        <taxon>Discoba</taxon>
        <taxon>Jakobida</taxon>
        <taxon>Andalucina</taxon>
        <taxon>Andaluciidae</taxon>
        <taxon>Andalucia</taxon>
    </lineage>
</organism>
<evidence type="ECO:0000313" key="18">
    <source>
        <dbReference type="EMBL" id="KAF0853150.1"/>
    </source>
</evidence>
<comment type="caution">
    <text evidence="18">The sequence shown here is derived from an EMBL/GenBank/DDBJ whole genome shotgun (WGS) entry which is preliminary data.</text>
</comment>
<dbReference type="PROSITE" id="PS00018">
    <property type="entry name" value="EF_HAND_1"/>
    <property type="match status" value="1"/>
</dbReference>
<evidence type="ECO:0000256" key="14">
    <source>
        <dbReference type="SAM" id="MobiDB-lite"/>
    </source>
</evidence>
<evidence type="ECO:0000256" key="12">
    <source>
        <dbReference type="PROSITE-ProRule" id="PRU01094"/>
    </source>
</evidence>
<comment type="similarity">
    <text evidence="2">Belongs to the LETM1 family.</text>
</comment>
<feature type="coiled-coil region" evidence="13">
    <location>
        <begin position="538"/>
        <end position="565"/>
    </location>
</feature>
<keyword evidence="8 15" id="KW-1133">Transmembrane helix</keyword>
<dbReference type="Pfam" id="PF13499">
    <property type="entry name" value="EF-hand_7"/>
    <property type="match status" value="1"/>
</dbReference>
<keyword evidence="4" id="KW-0813">Transport</keyword>
<feature type="domain" description="EF-hand" evidence="16">
    <location>
        <begin position="587"/>
        <end position="622"/>
    </location>
</feature>
<evidence type="ECO:0000313" key="19">
    <source>
        <dbReference type="Proteomes" id="UP000799049"/>
    </source>
</evidence>
<dbReference type="CDD" id="cd00051">
    <property type="entry name" value="EFh"/>
    <property type="match status" value="1"/>
</dbReference>
<feature type="domain" description="Letm1 RBD" evidence="17">
    <location>
        <begin position="270"/>
        <end position="475"/>
    </location>
</feature>
<dbReference type="InterPro" id="IPR002048">
    <property type="entry name" value="EF_hand_dom"/>
</dbReference>
<dbReference type="PANTHER" id="PTHR14009">
    <property type="entry name" value="LEUCINE ZIPPER-EF-HAND CONTAINING TRANSMEMBRANE PROTEIN"/>
    <property type="match status" value="1"/>
</dbReference>
<dbReference type="PROSITE" id="PS51758">
    <property type="entry name" value="LETM1_RBD"/>
    <property type="match status" value="1"/>
</dbReference>
<dbReference type="SMART" id="SM00054">
    <property type="entry name" value="EFh"/>
    <property type="match status" value="2"/>
</dbReference>
<dbReference type="Gene3D" id="1.10.238.10">
    <property type="entry name" value="EF-hand"/>
    <property type="match status" value="1"/>
</dbReference>
<evidence type="ECO:0000256" key="5">
    <source>
        <dbReference type="ARBA" id="ARBA00022692"/>
    </source>
</evidence>
<reference evidence="18" key="1">
    <citation type="submission" date="2019-09" db="EMBL/GenBank/DDBJ databases">
        <title>The Mitochondrial Proteome of the Jakobid, Andalucia godoyi, a Protist With the Most Gene-Rich and Bacteria-Like Mitochondrial Genome.</title>
        <authorList>
            <person name="Gray M.W."/>
            <person name="Burger G."/>
            <person name="Derelle R."/>
            <person name="Klimes V."/>
            <person name="Leger M."/>
            <person name="Sarrasin M."/>
            <person name="Vlcek C."/>
            <person name="Roger A.J."/>
            <person name="Elias M."/>
            <person name="Lang B.F."/>
        </authorList>
    </citation>
    <scope>NUCLEOTIDE SEQUENCE</scope>
    <source>
        <strain evidence="18">And28</strain>
    </source>
</reference>
<dbReference type="AlphaFoldDB" id="A0A8K0AIZ7"/>
<feature type="region of interest" description="Disordered" evidence="14">
    <location>
        <begin position="662"/>
        <end position="687"/>
    </location>
</feature>
<dbReference type="PROSITE" id="PS50222">
    <property type="entry name" value="EF_HAND_2"/>
    <property type="match status" value="2"/>
</dbReference>
<gene>
    <name evidence="18" type="ORF">ANDGO_02225</name>
</gene>
<evidence type="ECO:0000256" key="13">
    <source>
        <dbReference type="SAM" id="Coils"/>
    </source>
</evidence>
<name>A0A8K0AIZ7_ANDGO</name>
<keyword evidence="10 15" id="KW-0472">Membrane</keyword>
<dbReference type="GO" id="GO:0005743">
    <property type="term" value="C:mitochondrial inner membrane"/>
    <property type="evidence" value="ECO:0007669"/>
    <property type="project" value="UniProtKB-SubCell"/>
</dbReference>
<keyword evidence="7" id="KW-0106">Calcium</keyword>
<evidence type="ECO:0000256" key="15">
    <source>
        <dbReference type="SAM" id="Phobius"/>
    </source>
</evidence>
<keyword evidence="19" id="KW-1185">Reference proteome</keyword>
<evidence type="ECO:0000256" key="1">
    <source>
        <dbReference type="ARBA" id="ARBA00004434"/>
    </source>
</evidence>
<keyword evidence="4" id="KW-0050">Antiport</keyword>
<dbReference type="GO" id="GO:0015297">
    <property type="term" value="F:antiporter activity"/>
    <property type="evidence" value="ECO:0007669"/>
    <property type="project" value="UniProtKB-KW"/>
</dbReference>
<dbReference type="Proteomes" id="UP000799049">
    <property type="component" value="Unassembled WGS sequence"/>
</dbReference>
<dbReference type="InterPro" id="IPR018247">
    <property type="entry name" value="EF_Hand_1_Ca_BS"/>
</dbReference>
<evidence type="ECO:0000256" key="7">
    <source>
        <dbReference type="ARBA" id="ARBA00022837"/>
    </source>
</evidence>
<accession>A0A8K0AIZ7</accession>
<evidence type="ECO:0000256" key="11">
    <source>
        <dbReference type="ARBA" id="ARBA00031360"/>
    </source>
</evidence>
<dbReference type="PANTHER" id="PTHR14009:SF1">
    <property type="entry name" value="MITOCHONDRIAL PROTON_CALCIUM EXCHANGER PROTEIN"/>
    <property type="match status" value="1"/>
</dbReference>
<keyword evidence="18" id="KW-0675">Receptor</keyword>
<keyword evidence="9 12" id="KW-0496">Mitochondrion</keyword>
<proteinExistence type="inferred from homology"/>
<dbReference type="GO" id="GO:0043022">
    <property type="term" value="F:ribosome binding"/>
    <property type="evidence" value="ECO:0007669"/>
    <property type="project" value="InterPro"/>
</dbReference>
<dbReference type="EMBL" id="VRVR01000001">
    <property type="protein sequence ID" value="KAF0853150.1"/>
    <property type="molecule type" value="Genomic_DNA"/>
</dbReference>
<protein>
    <recommendedName>
        <fullName evidence="3">Mitochondrial proton/calcium exchanger protein</fullName>
    </recommendedName>
    <alternativeName>
        <fullName evidence="11">Leucine zipper-EF-hand-containing transmembrane protein 1</fullName>
    </alternativeName>
</protein>
<comment type="subcellular location">
    <subcellularLocation>
        <location evidence="1">Mitochondrion inner membrane</location>
        <topology evidence="1">Single-pass membrane protein</topology>
    </subcellularLocation>
</comment>
<evidence type="ECO:0000256" key="4">
    <source>
        <dbReference type="ARBA" id="ARBA00022449"/>
    </source>
</evidence>
<dbReference type="GO" id="GO:0030003">
    <property type="term" value="P:intracellular monoatomic cation homeostasis"/>
    <property type="evidence" value="ECO:0007669"/>
    <property type="project" value="TreeGrafter"/>
</dbReference>
<dbReference type="SUPFAM" id="SSF47473">
    <property type="entry name" value="EF-hand"/>
    <property type="match status" value="1"/>
</dbReference>
<dbReference type="InterPro" id="IPR033122">
    <property type="entry name" value="LETM1-like_RBD"/>
</dbReference>
<keyword evidence="13" id="KW-0175">Coiled coil</keyword>
<keyword evidence="6" id="KW-0999">Mitochondrion inner membrane</keyword>
<dbReference type="InterPro" id="IPR044202">
    <property type="entry name" value="LETM1/MDM38-like"/>
</dbReference>
<dbReference type="OrthoDB" id="275278at2759"/>
<dbReference type="InterPro" id="IPR011992">
    <property type="entry name" value="EF-hand-dom_pair"/>
</dbReference>
<dbReference type="GO" id="GO:0005509">
    <property type="term" value="F:calcium ion binding"/>
    <property type="evidence" value="ECO:0007669"/>
    <property type="project" value="InterPro"/>
</dbReference>
<evidence type="ECO:0000259" key="16">
    <source>
        <dbReference type="PROSITE" id="PS50222"/>
    </source>
</evidence>
<evidence type="ECO:0000256" key="9">
    <source>
        <dbReference type="ARBA" id="ARBA00023128"/>
    </source>
</evidence>
<feature type="domain" description="EF-hand" evidence="16">
    <location>
        <begin position="623"/>
        <end position="658"/>
    </location>
</feature>
<evidence type="ECO:0000256" key="3">
    <source>
        <dbReference type="ARBA" id="ARBA00020557"/>
    </source>
</evidence>
<evidence type="ECO:0000259" key="17">
    <source>
        <dbReference type="PROSITE" id="PS51758"/>
    </source>
</evidence>
<evidence type="ECO:0000256" key="8">
    <source>
        <dbReference type="ARBA" id="ARBA00022989"/>
    </source>
</evidence>
<feature type="transmembrane region" description="Helical" evidence="15">
    <location>
        <begin position="224"/>
        <end position="247"/>
    </location>
</feature>
<dbReference type="Pfam" id="PF07766">
    <property type="entry name" value="LETM1_RBD"/>
    <property type="match status" value="1"/>
</dbReference>
<evidence type="ECO:0000256" key="10">
    <source>
        <dbReference type="ARBA" id="ARBA00023136"/>
    </source>
</evidence>
<keyword evidence="5 15" id="KW-0812">Transmembrane</keyword>
<evidence type="ECO:0000256" key="6">
    <source>
        <dbReference type="ARBA" id="ARBA00022792"/>
    </source>
</evidence>
<evidence type="ECO:0000256" key="2">
    <source>
        <dbReference type="ARBA" id="ARBA00009584"/>
    </source>
</evidence>